<dbReference type="AlphaFoldDB" id="A0AA86PY41"/>
<dbReference type="EMBL" id="CAXDID020000144">
    <property type="protein sequence ID" value="CAL6040007.1"/>
    <property type="molecule type" value="Genomic_DNA"/>
</dbReference>
<accession>A0AA86PY41</accession>
<proteinExistence type="predicted"/>
<reference evidence="2 3" key="2">
    <citation type="submission" date="2024-07" db="EMBL/GenBank/DDBJ databases">
        <authorList>
            <person name="Akdeniz Z."/>
        </authorList>
    </citation>
    <scope>NUCLEOTIDE SEQUENCE [LARGE SCALE GENOMIC DNA]</scope>
</reference>
<keyword evidence="3" id="KW-1185">Reference proteome</keyword>
<protein>
    <submittedName>
        <fullName evidence="2">Hypothetical_protein</fullName>
    </submittedName>
</protein>
<gene>
    <name evidence="1" type="ORF">HINF_LOCUS35841</name>
    <name evidence="2" type="ORF">HINF_LOCUS38126</name>
</gene>
<organism evidence="1">
    <name type="scientific">Hexamita inflata</name>
    <dbReference type="NCBI Taxonomy" id="28002"/>
    <lineage>
        <taxon>Eukaryota</taxon>
        <taxon>Metamonada</taxon>
        <taxon>Diplomonadida</taxon>
        <taxon>Hexamitidae</taxon>
        <taxon>Hexamitinae</taxon>
        <taxon>Hexamita</taxon>
    </lineage>
</organism>
<evidence type="ECO:0000313" key="3">
    <source>
        <dbReference type="Proteomes" id="UP001642409"/>
    </source>
</evidence>
<name>A0AA86PY41_9EUKA</name>
<dbReference type="Proteomes" id="UP001642409">
    <property type="component" value="Unassembled WGS sequence"/>
</dbReference>
<dbReference type="EMBL" id="CATOUU010000787">
    <property type="protein sequence ID" value="CAI9948196.1"/>
    <property type="molecule type" value="Genomic_DNA"/>
</dbReference>
<evidence type="ECO:0000313" key="2">
    <source>
        <dbReference type="EMBL" id="CAL6040007.1"/>
    </source>
</evidence>
<evidence type="ECO:0000313" key="1">
    <source>
        <dbReference type="EMBL" id="CAI9948196.1"/>
    </source>
</evidence>
<sequence length="158" mass="17952">MRPQPVTSQGKYAYRCCFHLHGIDKLARKPLQTNHRHSRRQLSLVSTSSHGIGQFIQRDQVVVDLDEQDAQQQQEQVFEQFCEQALGWVLEWVLGWVLEQALGWVLEQAKGGSLLLDVLATVHVQLPQRLLLPRLDVNILKHGNQMTQLSLVGLLNSG</sequence>
<reference evidence="1" key="1">
    <citation type="submission" date="2023-06" db="EMBL/GenBank/DDBJ databases">
        <authorList>
            <person name="Kurt Z."/>
        </authorList>
    </citation>
    <scope>NUCLEOTIDE SEQUENCE</scope>
</reference>
<comment type="caution">
    <text evidence="1">The sequence shown here is derived from an EMBL/GenBank/DDBJ whole genome shotgun (WGS) entry which is preliminary data.</text>
</comment>